<evidence type="ECO:0000256" key="3">
    <source>
        <dbReference type="ARBA" id="ARBA00022741"/>
    </source>
</evidence>
<evidence type="ECO:0000256" key="5">
    <source>
        <dbReference type="ARBA" id="ARBA00022917"/>
    </source>
</evidence>
<keyword evidence="3" id="KW-0547">Nucleotide-binding</keyword>
<proteinExistence type="predicted"/>
<feature type="non-terminal residue" evidence="8">
    <location>
        <position position="1"/>
    </location>
</feature>
<evidence type="ECO:0000256" key="4">
    <source>
        <dbReference type="ARBA" id="ARBA00022840"/>
    </source>
</evidence>
<dbReference type="PANTHER" id="PTHR43326:SF1">
    <property type="entry name" value="METHIONINE--TRNA LIGASE, MITOCHONDRIAL"/>
    <property type="match status" value="1"/>
</dbReference>
<evidence type="ECO:0000259" key="7">
    <source>
        <dbReference type="Pfam" id="PF09334"/>
    </source>
</evidence>
<feature type="domain" description="Methionyl/Leucyl tRNA synthetase" evidence="7">
    <location>
        <begin position="39"/>
        <end position="221"/>
    </location>
</feature>
<dbReference type="GO" id="GO:0005524">
    <property type="term" value="F:ATP binding"/>
    <property type="evidence" value="ECO:0007669"/>
    <property type="project" value="UniProtKB-KW"/>
</dbReference>
<reference evidence="8" key="1">
    <citation type="journal article" date="2015" name="Nature">
        <title>Complex archaea that bridge the gap between prokaryotes and eukaryotes.</title>
        <authorList>
            <person name="Spang A."/>
            <person name="Saw J.H."/>
            <person name="Jorgensen S.L."/>
            <person name="Zaremba-Niedzwiedzka K."/>
            <person name="Martijn J."/>
            <person name="Lind A.E."/>
            <person name="van Eijk R."/>
            <person name="Schleper C."/>
            <person name="Guy L."/>
            <person name="Ettema T.J."/>
        </authorList>
    </citation>
    <scope>NUCLEOTIDE SEQUENCE</scope>
</reference>
<comment type="caution">
    <text evidence="8">The sequence shown here is derived from an EMBL/GenBank/DDBJ whole genome shotgun (WGS) entry which is preliminary data.</text>
</comment>
<dbReference type="GO" id="GO:0004825">
    <property type="term" value="F:methionine-tRNA ligase activity"/>
    <property type="evidence" value="ECO:0007669"/>
    <property type="project" value="UniProtKB-EC"/>
</dbReference>
<evidence type="ECO:0000256" key="6">
    <source>
        <dbReference type="ARBA" id="ARBA00023146"/>
    </source>
</evidence>
<dbReference type="InterPro" id="IPR023457">
    <property type="entry name" value="Met-tRNA_synth_2"/>
</dbReference>
<dbReference type="AlphaFoldDB" id="A0A0F9L3M2"/>
<name>A0A0F9L3M2_9ZZZZ</name>
<dbReference type="PRINTS" id="PR01041">
    <property type="entry name" value="TRNASYNTHMET"/>
</dbReference>
<keyword evidence="5" id="KW-0648">Protein biosynthesis</keyword>
<keyword evidence="6" id="KW-0030">Aminoacyl-tRNA synthetase</keyword>
<dbReference type="SUPFAM" id="SSF52374">
    <property type="entry name" value="Nucleotidylyl transferase"/>
    <property type="match status" value="1"/>
</dbReference>
<evidence type="ECO:0000313" key="8">
    <source>
        <dbReference type="EMBL" id="KKM44044.1"/>
    </source>
</evidence>
<sequence length="374" mass="41676">GQYRAALEENDLGIASEVRMLAEASELGLLTIGFCFNLPEARRNEVLSKLAQGVDDLSISRSTLDWGIEMPNDPEHRVYVWIDALSNYITALGFPAVGDADDGARMKYWPANVQLIGKDILWFHTVYWPCMLMALDVELPQTVFAHGWWTSEGKKMSKSLGNFISREVIAELCEEYSRDVFRYFVLREVPFGLDGDFSREALKRRYNAELANDVGNLLSRTVNMVERYFDGVVPAPAEQALTGQEAEFMADPLTRLQDGAEEIMAGCQFSEYVRAALDLVTAANRYIDTTEPFKLAKDPAQRDRVGTILYTCAETVRIVLSALAPIMPEKTEAGLKQLGLAGADPRPLHEVFRWGGLAPGTQVAKAGPLFPRKQ</sequence>
<dbReference type="EMBL" id="LAZR01012080">
    <property type="protein sequence ID" value="KKM44044.1"/>
    <property type="molecule type" value="Genomic_DNA"/>
</dbReference>
<dbReference type="GO" id="GO:0006431">
    <property type="term" value="P:methionyl-tRNA aminoacylation"/>
    <property type="evidence" value="ECO:0007669"/>
    <property type="project" value="InterPro"/>
</dbReference>
<dbReference type="SUPFAM" id="SSF51621">
    <property type="entry name" value="Phosphoenolpyruvate/pyruvate domain"/>
    <property type="match status" value="1"/>
</dbReference>
<protein>
    <recommendedName>
        <fullName evidence="1">methionine--tRNA ligase</fullName>
        <ecNumber evidence="1">6.1.1.10</ecNumber>
    </recommendedName>
</protein>
<keyword evidence="2" id="KW-0436">Ligase</keyword>
<dbReference type="InterPro" id="IPR014729">
    <property type="entry name" value="Rossmann-like_a/b/a_fold"/>
</dbReference>
<dbReference type="InterPro" id="IPR015813">
    <property type="entry name" value="Pyrv/PenolPyrv_kinase-like_dom"/>
</dbReference>
<gene>
    <name evidence="8" type="ORF">LCGC14_1562120</name>
</gene>
<dbReference type="EC" id="6.1.1.10" evidence="1"/>
<dbReference type="CDD" id="cd07957">
    <property type="entry name" value="Anticodon_Ia_Met"/>
    <property type="match status" value="1"/>
</dbReference>
<dbReference type="Gene3D" id="2.170.220.10">
    <property type="match status" value="1"/>
</dbReference>
<dbReference type="InterPro" id="IPR009080">
    <property type="entry name" value="tRNAsynth_Ia_anticodon-bd"/>
</dbReference>
<dbReference type="PANTHER" id="PTHR43326">
    <property type="entry name" value="METHIONYL-TRNA SYNTHETASE"/>
    <property type="match status" value="1"/>
</dbReference>
<dbReference type="InterPro" id="IPR041872">
    <property type="entry name" value="Anticodon_Met"/>
</dbReference>
<organism evidence="8">
    <name type="scientific">marine sediment metagenome</name>
    <dbReference type="NCBI Taxonomy" id="412755"/>
    <lineage>
        <taxon>unclassified sequences</taxon>
        <taxon>metagenomes</taxon>
        <taxon>ecological metagenomes</taxon>
    </lineage>
</organism>
<evidence type="ECO:0000256" key="2">
    <source>
        <dbReference type="ARBA" id="ARBA00022598"/>
    </source>
</evidence>
<dbReference type="InterPro" id="IPR033911">
    <property type="entry name" value="MetRS_core"/>
</dbReference>
<dbReference type="InterPro" id="IPR015413">
    <property type="entry name" value="Methionyl/Leucyl_tRNA_Synth"/>
</dbReference>
<dbReference type="Pfam" id="PF09334">
    <property type="entry name" value="tRNA-synt_1g"/>
    <property type="match status" value="1"/>
</dbReference>
<keyword evidence="4" id="KW-0067">ATP-binding</keyword>
<dbReference type="Gene3D" id="1.10.730.10">
    <property type="entry name" value="Isoleucyl-tRNA Synthetase, Domain 1"/>
    <property type="match status" value="1"/>
</dbReference>
<dbReference type="Gene3D" id="3.40.50.620">
    <property type="entry name" value="HUPs"/>
    <property type="match status" value="1"/>
</dbReference>
<evidence type="ECO:0000256" key="1">
    <source>
        <dbReference type="ARBA" id="ARBA00012838"/>
    </source>
</evidence>
<accession>A0A0F9L3M2</accession>
<dbReference type="SUPFAM" id="SSF47323">
    <property type="entry name" value="Anticodon-binding domain of a subclass of class I aminoacyl-tRNA synthetases"/>
    <property type="match status" value="1"/>
</dbReference>